<accession>A0AC35TT70</accession>
<protein>
    <submittedName>
        <fullName evidence="2">Glutathione synthetase</fullName>
    </submittedName>
</protein>
<name>A0AC35TT70_9BILA</name>
<proteinExistence type="predicted"/>
<dbReference type="Proteomes" id="UP000095286">
    <property type="component" value="Unplaced"/>
</dbReference>
<dbReference type="WBParaSite" id="RSKR_0000395500.1">
    <property type="protein sequence ID" value="RSKR_0000395500.1"/>
    <property type="gene ID" value="RSKR_0000395500"/>
</dbReference>
<organism evidence="1 2">
    <name type="scientific">Rhabditophanes sp. KR3021</name>
    <dbReference type="NCBI Taxonomy" id="114890"/>
    <lineage>
        <taxon>Eukaryota</taxon>
        <taxon>Metazoa</taxon>
        <taxon>Ecdysozoa</taxon>
        <taxon>Nematoda</taxon>
        <taxon>Chromadorea</taxon>
        <taxon>Rhabditida</taxon>
        <taxon>Tylenchina</taxon>
        <taxon>Panagrolaimomorpha</taxon>
        <taxon>Strongyloidoidea</taxon>
        <taxon>Alloionematidae</taxon>
        <taxon>Rhabditophanes</taxon>
    </lineage>
</organism>
<evidence type="ECO:0000313" key="2">
    <source>
        <dbReference type="WBParaSite" id="RSKR_0000395500.1"/>
    </source>
</evidence>
<evidence type="ECO:0000313" key="1">
    <source>
        <dbReference type="Proteomes" id="UP000095286"/>
    </source>
</evidence>
<sequence>MLRQPSPEIPLNDGVVLEYAKDYAFLHGLGMRTADTPNESEVIEHAPFALYPSYFPKALHLYAQELQKEMLDLYYRVSQDRAFIVSVHKELASSDVFIKRLLSVYEEVTSHPFEQMFELIIQRSDYMAHINSATKQLELKQVEVNNIAVSMGGLGQVVSSMHQNIMDVFYKHVTLNQSKLWLPQNNKPAEMCAEGLVQGLKLYHVSNHKQDSVHGMFIETRDLTYHSAYILVIVEDVNRNQFDQRHIEMEIQKQSRGLAKILREPLSKLHSRLHLDANKKLILDEKYEIGLVYWRTGYSENQYNGEMDWCTRLLIEKSAAVKCPSVALQLANTKKMQQVLSDKSILKKYLKEDSKLDFVHQCFAGLWALGEDSEECRHVVEDAITHPSNYVLKPQTEGGGGNYFDEDIPRLLQSLTQNEMKSYILMQKLSPLIVENYLVRSNKDIQKTKVVSELGIYGYLIVDKSGTYESQFSDVYPYMMRTKEETTREGGICIGAACLDSMSYQNFTALLSLD</sequence>
<reference evidence="2" key="1">
    <citation type="submission" date="2016-11" db="UniProtKB">
        <authorList>
            <consortium name="WormBaseParasite"/>
        </authorList>
    </citation>
    <scope>IDENTIFICATION</scope>
    <source>
        <strain evidence="2">KR3021</strain>
    </source>
</reference>